<sequence>MLGDISSEHLSAKAACLFIRLTIGHFLPNQTKPNSNHVPPIPAEASRWTEEDCVRTSVYEDFCWKNGFKAGHDSVGHKHQVCRPSFYFYDHKPHEATDVPGQIA</sequence>
<proteinExistence type="predicted"/>
<reference evidence="1 2" key="1">
    <citation type="journal article" date="2016" name="Nat. Commun.">
        <title>Extremotolerant tardigrade genome and improved radiotolerance of human cultured cells by tardigrade-unique protein.</title>
        <authorList>
            <person name="Hashimoto T."/>
            <person name="Horikawa D.D."/>
            <person name="Saito Y."/>
            <person name="Kuwahara H."/>
            <person name="Kozuka-Hata H."/>
            <person name="Shin-I T."/>
            <person name="Minakuchi Y."/>
            <person name="Ohishi K."/>
            <person name="Motoyama A."/>
            <person name="Aizu T."/>
            <person name="Enomoto A."/>
            <person name="Kondo K."/>
            <person name="Tanaka S."/>
            <person name="Hara Y."/>
            <person name="Koshikawa S."/>
            <person name="Sagara H."/>
            <person name="Miura T."/>
            <person name="Yokobori S."/>
            <person name="Miyagawa K."/>
            <person name="Suzuki Y."/>
            <person name="Kubo T."/>
            <person name="Oyama M."/>
            <person name="Kohara Y."/>
            <person name="Fujiyama A."/>
            <person name="Arakawa K."/>
            <person name="Katayama T."/>
            <person name="Toyoda A."/>
            <person name="Kunieda T."/>
        </authorList>
    </citation>
    <scope>NUCLEOTIDE SEQUENCE [LARGE SCALE GENOMIC DNA]</scope>
    <source>
        <strain evidence="1 2">YOKOZUNA-1</strain>
    </source>
</reference>
<evidence type="ECO:0000313" key="2">
    <source>
        <dbReference type="Proteomes" id="UP000186922"/>
    </source>
</evidence>
<organism evidence="1 2">
    <name type="scientific">Ramazzottius varieornatus</name>
    <name type="common">Water bear</name>
    <name type="synonym">Tardigrade</name>
    <dbReference type="NCBI Taxonomy" id="947166"/>
    <lineage>
        <taxon>Eukaryota</taxon>
        <taxon>Metazoa</taxon>
        <taxon>Ecdysozoa</taxon>
        <taxon>Tardigrada</taxon>
        <taxon>Eutardigrada</taxon>
        <taxon>Parachela</taxon>
        <taxon>Hypsibioidea</taxon>
        <taxon>Ramazzottiidae</taxon>
        <taxon>Ramazzottius</taxon>
    </lineage>
</organism>
<keyword evidence="2" id="KW-1185">Reference proteome</keyword>
<protein>
    <submittedName>
        <fullName evidence="1">Uncharacterized protein</fullName>
    </submittedName>
</protein>
<gene>
    <name evidence="1" type="primary">RvY_10433-1</name>
    <name evidence="1" type="synonym">RvY_10433.1</name>
    <name evidence="1" type="ORF">RvY_10433</name>
</gene>
<evidence type="ECO:0000313" key="1">
    <source>
        <dbReference type="EMBL" id="GAU99427.1"/>
    </source>
</evidence>
<accession>A0A1D1VI34</accession>
<dbReference type="EMBL" id="BDGG01000005">
    <property type="protein sequence ID" value="GAU99427.1"/>
    <property type="molecule type" value="Genomic_DNA"/>
</dbReference>
<comment type="caution">
    <text evidence="1">The sequence shown here is derived from an EMBL/GenBank/DDBJ whole genome shotgun (WGS) entry which is preliminary data.</text>
</comment>
<name>A0A1D1VI34_RAMVA</name>
<dbReference type="Proteomes" id="UP000186922">
    <property type="component" value="Unassembled WGS sequence"/>
</dbReference>
<dbReference type="AlphaFoldDB" id="A0A1D1VI34"/>